<reference evidence="2" key="1">
    <citation type="journal article" date="2021" name="BMC Genomics">
        <title>Chromosome-level genome assembly and manually-curated proteome of model necrotroph Parastagonospora nodorum Sn15 reveals a genome-wide trove of candidate effector homologs, and redundancy of virulence-related functions within an accessory chromosome.</title>
        <authorList>
            <person name="Bertazzoni S."/>
            <person name="Jones D.A.B."/>
            <person name="Phan H.T."/>
            <person name="Tan K.-C."/>
            <person name="Hane J.K."/>
        </authorList>
    </citation>
    <scope>NUCLEOTIDE SEQUENCE [LARGE SCALE GENOMIC DNA]</scope>
    <source>
        <strain evidence="2">SN15 / ATCC MYA-4574 / FGSC 10173)</strain>
    </source>
</reference>
<dbReference type="EMBL" id="CP069025">
    <property type="protein sequence ID" value="QRC93280.1"/>
    <property type="molecule type" value="Genomic_DNA"/>
</dbReference>
<gene>
    <name evidence="1" type="ORF">JI435_403520</name>
</gene>
<sequence length="62" mass="6744">MIPRLCTGTSHRVALYRPRTCMSLVFSYRAVGVVHGFQASSTTAYSTAMQSHTIFSSCIAQG</sequence>
<evidence type="ECO:0000313" key="1">
    <source>
        <dbReference type="EMBL" id="QRC93280.1"/>
    </source>
</evidence>
<proteinExistence type="predicted"/>
<dbReference type="AlphaFoldDB" id="A0A7U2EUF1"/>
<organism evidence="1 2">
    <name type="scientific">Phaeosphaeria nodorum (strain SN15 / ATCC MYA-4574 / FGSC 10173)</name>
    <name type="common">Glume blotch fungus</name>
    <name type="synonym">Parastagonospora nodorum</name>
    <dbReference type="NCBI Taxonomy" id="321614"/>
    <lineage>
        <taxon>Eukaryota</taxon>
        <taxon>Fungi</taxon>
        <taxon>Dikarya</taxon>
        <taxon>Ascomycota</taxon>
        <taxon>Pezizomycotina</taxon>
        <taxon>Dothideomycetes</taxon>
        <taxon>Pleosporomycetidae</taxon>
        <taxon>Pleosporales</taxon>
        <taxon>Pleosporineae</taxon>
        <taxon>Phaeosphaeriaceae</taxon>
        <taxon>Parastagonospora</taxon>
    </lineage>
</organism>
<evidence type="ECO:0000313" key="2">
    <source>
        <dbReference type="Proteomes" id="UP000663193"/>
    </source>
</evidence>
<name>A0A7U2EUF1_PHANO</name>
<dbReference type="Proteomes" id="UP000663193">
    <property type="component" value="Chromosome 3"/>
</dbReference>
<dbReference type="VEuPathDB" id="FungiDB:JI435_403520"/>
<protein>
    <submittedName>
        <fullName evidence="1">Uncharacterized protein</fullName>
    </submittedName>
</protein>
<keyword evidence="2" id="KW-1185">Reference proteome</keyword>
<accession>A0A7U2EUF1</accession>